<name>A0A921SU67_9BACT</name>
<dbReference type="InterPro" id="IPR036388">
    <property type="entry name" value="WH-like_DNA-bd_sf"/>
</dbReference>
<dbReference type="InterPro" id="IPR013325">
    <property type="entry name" value="RNA_pol_sigma_r2"/>
</dbReference>
<evidence type="ECO:0000256" key="4">
    <source>
        <dbReference type="ARBA" id="ARBA00023163"/>
    </source>
</evidence>
<dbReference type="Proteomes" id="UP000757103">
    <property type="component" value="Unassembled WGS sequence"/>
</dbReference>
<dbReference type="SUPFAM" id="SSF88659">
    <property type="entry name" value="Sigma3 and sigma4 domains of RNA polymerase sigma factors"/>
    <property type="match status" value="1"/>
</dbReference>
<dbReference type="PANTHER" id="PTHR43133">
    <property type="entry name" value="RNA POLYMERASE ECF-TYPE SIGMA FACTO"/>
    <property type="match status" value="1"/>
</dbReference>
<reference evidence="7" key="2">
    <citation type="submission" date="2021-09" db="EMBL/GenBank/DDBJ databases">
        <authorList>
            <person name="Gilroy R."/>
        </authorList>
    </citation>
    <scope>NUCLEOTIDE SEQUENCE</scope>
    <source>
        <strain evidence="7">CHK121-7720</strain>
    </source>
</reference>
<keyword evidence="4" id="KW-0804">Transcription</keyword>
<dbReference type="SUPFAM" id="SSF88946">
    <property type="entry name" value="Sigma2 domain of RNA polymerase sigma factors"/>
    <property type="match status" value="1"/>
</dbReference>
<dbReference type="GO" id="GO:0016987">
    <property type="term" value="F:sigma factor activity"/>
    <property type="evidence" value="ECO:0007669"/>
    <property type="project" value="UniProtKB-KW"/>
</dbReference>
<dbReference type="EMBL" id="DYUD01000011">
    <property type="protein sequence ID" value="HJG88401.1"/>
    <property type="molecule type" value="Genomic_DNA"/>
</dbReference>
<organism evidence="7 8">
    <name type="scientific">Barnesiella viscericola</name>
    <dbReference type="NCBI Taxonomy" id="397865"/>
    <lineage>
        <taxon>Bacteria</taxon>
        <taxon>Pseudomonadati</taxon>
        <taxon>Bacteroidota</taxon>
        <taxon>Bacteroidia</taxon>
        <taxon>Bacteroidales</taxon>
        <taxon>Barnesiellaceae</taxon>
        <taxon>Barnesiella</taxon>
    </lineage>
</organism>
<keyword evidence="2" id="KW-0805">Transcription regulation</keyword>
<protein>
    <submittedName>
        <fullName evidence="7">Sigma-70 family RNA polymerase sigma factor</fullName>
    </submittedName>
</protein>
<dbReference type="NCBIfam" id="TIGR02937">
    <property type="entry name" value="sigma70-ECF"/>
    <property type="match status" value="1"/>
</dbReference>
<dbReference type="Pfam" id="PF08281">
    <property type="entry name" value="Sigma70_r4_2"/>
    <property type="match status" value="1"/>
</dbReference>
<dbReference type="Gene3D" id="1.10.1740.10">
    <property type="match status" value="1"/>
</dbReference>
<dbReference type="InterPro" id="IPR007627">
    <property type="entry name" value="RNA_pol_sigma70_r2"/>
</dbReference>
<evidence type="ECO:0000256" key="1">
    <source>
        <dbReference type="ARBA" id="ARBA00010641"/>
    </source>
</evidence>
<comment type="caution">
    <text evidence="7">The sequence shown here is derived from an EMBL/GenBank/DDBJ whole genome shotgun (WGS) entry which is preliminary data.</text>
</comment>
<gene>
    <name evidence="7" type="ORF">K8U91_02840</name>
</gene>
<evidence type="ECO:0000259" key="5">
    <source>
        <dbReference type="Pfam" id="PF04542"/>
    </source>
</evidence>
<reference evidence="7" key="1">
    <citation type="journal article" date="2021" name="PeerJ">
        <title>Extensive microbial diversity within the chicken gut microbiome revealed by metagenomics and culture.</title>
        <authorList>
            <person name="Gilroy R."/>
            <person name="Ravi A."/>
            <person name="Getino M."/>
            <person name="Pursley I."/>
            <person name="Horton D.L."/>
            <person name="Alikhan N.F."/>
            <person name="Baker D."/>
            <person name="Gharbi K."/>
            <person name="Hall N."/>
            <person name="Watson M."/>
            <person name="Adriaenssens E.M."/>
            <person name="Foster-Nyarko E."/>
            <person name="Jarju S."/>
            <person name="Secka A."/>
            <person name="Antonio M."/>
            <person name="Oren A."/>
            <person name="Chaudhuri R.R."/>
            <person name="La Ragione R."/>
            <person name="Hildebrand F."/>
            <person name="Pallen M.J."/>
        </authorList>
    </citation>
    <scope>NUCLEOTIDE SEQUENCE</scope>
    <source>
        <strain evidence="7">CHK121-7720</strain>
    </source>
</reference>
<evidence type="ECO:0000313" key="8">
    <source>
        <dbReference type="Proteomes" id="UP000757103"/>
    </source>
</evidence>
<dbReference type="AlphaFoldDB" id="A0A921SU67"/>
<evidence type="ECO:0000259" key="6">
    <source>
        <dbReference type="Pfam" id="PF08281"/>
    </source>
</evidence>
<dbReference type="GO" id="GO:0006352">
    <property type="term" value="P:DNA-templated transcription initiation"/>
    <property type="evidence" value="ECO:0007669"/>
    <property type="project" value="InterPro"/>
</dbReference>
<accession>A0A921SU67</accession>
<evidence type="ECO:0000256" key="2">
    <source>
        <dbReference type="ARBA" id="ARBA00023015"/>
    </source>
</evidence>
<dbReference type="GO" id="GO:0003677">
    <property type="term" value="F:DNA binding"/>
    <property type="evidence" value="ECO:0007669"/>
    <property type="project" value="InterPro"/>
</dbReference>
<dbReference type="Gene3D" id="1.10.10.10">
    <property type="entry name" value="Winged helix-like DNA-binding domain superfamily/Winged helix DNA-binding domain"/>
    <property type="match status" value="1"/>
</dbReference>
<feature type="domain" description="RNA polymerase sigma factor 70 region 4 type 2" evidence="6">
    <location>
        <begin position="120"/>
        <end position="170"/>
    </location>
</feature>
<keyword evidence="3" id="KW-0731">Sigma factor</keyword>
<comment type="similarity">
    <text evidence="1">Belongs to the sigma-70 factor family. ECF subfamily.</text>
</comment>
<dbReference type="InterPro" id="IPR039425">
    <property type="entry name" value="RNA_pol_sigma-70-like"/>
</dbReference>
<dbReference type="InterPro" id="IPR013249">
    <property type="entry name" value="RNA_pol_sigma70_r4_t2"/>
</dbReference>
<proteinExistence type="inferred from homology"/>
<dbReference type="RefSeq" id="WP_273305446.1">
    <property type="nucleotide sequence ID" value="NZ_DYUD01000011.1"/>
</dbReference>
<feature type="domain" description="RNA polymerase sigma-70 region 2" evidence="5">
    <location>
        <begin position="20"/>
        <end position="83"/>
    </location>
</feature>
<dbReference type="InterPro" id="IPR013324">
    <property type="entry name" value="RNA_pol_sigma_r3/r4-like"/>
</dbReference>
<evidence type="ECO:0000256" key="3">
    <source>
        <dbReference type="ARBA" id="ARBA00023082"/>
    </source>
</evidence>
<dbReference type="CDD" id="cd06171">
    <property type="entry name" value="Sigma70_r4"/>
    <property type="match status" value="1"/>
</dbReference>
<dbReference type="InterPro" id="IPR014284">
    <property type="entry name" value="RNA_pol_sigma-70_dom"/>
</dbReference>
<dbReference type="PANTHER" id="PTHR43133:SF46">
    <property type="entry name" value="RNA POLYMERASE SIGMA-70 FACTOR ECF SUBFAMILY"/>
    <property type="match status" value="1"/>
</dbReference>
<evidence type="ECO:0000313" key="7">
    <source>
        <dbReference type="EMBL" id="HJG88401.1"/>
    </source>
</evidence>
<dbReference type="Pfam" id="PF04542">
    <property type="entry name" value="Sigma70_r2"/>
    <property type="match status" value="1"/>
</dbReference>
<sequence length="184" mass="21648">MDEVVFQRFVEGDDTAFTFIYNKYVNLLLQYGRSLGFEKEVLKDAIQDVFVKLYLNRKNLSEVRNLKFYLFRSLKNNLLDMLKASVDTCNIDDYQSKFSIKWNVLNDLIAEEDKKEIEGKLNKLLNSLTSRQREIVYLRFIHELDYEEIASLMNMTIQSSRKAVSRAIGKMRKLKVAFLFAIMG</sequence>